<organism evidence="1 2">
    <name type="scientific">Symbiodinium necroappetens</name>
    <dbReference type="NCBI Taxonomy" id="1628268"/>
    <lineage>
        <taxon>Eukaryota</taxon>
        <taxon>Sar</taxon>
        <taxon>Alveolata</taxon>
        <taxon>Dinophyceae</taxon>
        <taxon>Suessiales</taxon>
        <taxon>Symbiodiniaceae</taxon>
        <taxon>Symbiodinium</taxon>
    </lineage>
</organism>
<dbReference type="AlphaFoldDB" id="A0A812N7H8"/>
<comment type="caution">
    <text evidence="1">The sequence shown here is derived from an EMBL/GenBank/DDBJ whole genome shotgun (WGS) entry which is preliminary data.</text>
</comment>
<dbReference type="Proteomes" id="UP000601435">
    <property type="component" value="Unassembled WGS sequence"/>
</dbReference>
<name>A0A812N7H8_9DINO</name>
<evidence type="ECO:0000313" key="1">
    <source>
        <dbReference type="EMBL" id="CAE7278869.1"/>
    </source>
</evidence>
<gene>
    <name evidence="1" type="ORF">SNEC2469_LOCUS6785</name>
</gene>
<dbReference type="EMBL" id="CAJNJA010011752">
    <property type="protein sequence ID" value="CAE7278869.1"/>
    <property type="molecule type" value="Genomic_DNA"/>
</dbReference>
<proteinExistence type="predicted"/>
<protein>
    <submittedName>
        <fullName evidence="1">Uncharacterized protein</fullName>
    </submittedName>
</protein>
<dbReference type="OrthoDB" id="442505at2759"/>
<sequence length="281" mass="30796">MDMIPGCLPFITSFKPQEVASTAHAVAKIFSAESEAYDLSAPPQIPLQISMFFSAITPWCQEQITLFSDQSLANIVSSFGMLRIHLHPSLLAAVEQQVMARLRASDHAALVVFFRAAVQCPQLERLRSQLASTVASQLGNFKSKELRSLAFTRSVKLGIVHQDTDPNLEDLMRWCLEMAQSNQQQPMQNMQNMQPLQAMQPMPSQQQEQEELAKKAAINACAQASLEMRLQGQLQQELLWLQQAQAQAQAQAARAAAQAAAAQAAAAQVGAAGFPREPNTP</sequence>
<keyword evidence="2" id="KW-1185">Reference proteome</keyword>
<reference evidence="1" key="1">
    <citation type="submission" date="2021-02" db="EMBL/GenBank/DDBJ databases">
        <authorList>
            <person name="Dougan E. K."/>
            <person name="Rhodes N."/>
            <person name="Thang M."/>
            <person name="Chan C."/>
        </authorList>
    </citation>
    <scope>NUCLEOTIDE SEQUENCE</scope>
</reference>
<accession>A0A812N7H8</accession>
<evidence type="ECO:0000313" key="2">
    <source>
        <dbReference type="Proteomes" id="UP000601435"/>
    </source>
</evidence>